<protein>
    <submittedName>
        <fullName evidence="3">Nucleoside-diphosphate-sugar epimerase</fullName>
    </submittedName>
</protein>
<organism evidence="3 4">
    <name type="scientific">Ammoniphilus resinae</name>
    <dbReference type="NCBI Taxonomy" id="861532"/>
    <lineage>
        <taxon>Bacteria</taxon>
        <taxon>Bacillati</taxon>
        <taxon>Bacillota</taxon>
        <taxon>Bacilli</taxon>
        <taxon>Bacillales</taxon>
        <taxon>Paenibacillaceae</taxon>
        <taxon>Aneurinibacillus group</taxon>
        <taxon>Ammoniphilus</taxon>
    </lineage>
</organism>
<evidence type="ECO:0000256" key="1">
    <source>
        <dbReference type="ARBA" id="ARBA00007637"/>
    </source>
</evidence>
<dbReference type="Pfam" id="PF01370">
    <property type="entry name" value="Epimerase"/>
    <property type="match status" value="1"/>
</dbReference>
<proteinExistence type="inferred from homology"/>
<dbReference type="Gene3D" id="3.40.50.720">
    <property type="entry name" value="NAD(P)-binding Rossmann-like Domain"/>
    <property type="match status" value="1"/>
</dbReference>
<evidence type="ECO:0000259" key="2">
    <source>
        <dbReference type="Pfam" id="PF01370"/>
    </source>
</evidence>
<gene>
    <name evidence="3" type="ORF">J2Z37_002197</name>
</gene>
<sequence>MRVLLTGGTGFVGINLVEKLLDHGHDVVIYAKTPFVSEAIQSFENRRGSYQFVAGDIHDVERLRSLFKECRFQSCIHGAVITPDVQREKKMASQIIDVNLMGTVHMLELAREFSLEKLIYMSSVSIYGAYAFEVDVLKEEERHAYPISLYEISKYAADQVCGRYRDLFDLPVIIARIGHVFGPWEHETGYRDTFSAPFQALRLALKGEKAVLPGAGVRDWIYSRDVAGALTGLLETNEWKNTVYQIGSGKKWSLVQWCERLAEEFPDFSYTLDSSEEGNIRLFLPADPAPMSIQRLVEERIYQPKYDMHAAFADYLGWVRQRESFFL</sequence>
<dbReference type="EMBL" id="JAGGKT010000005">
    <property type="protein sequence ID" value="MBP1932196.1"/>
    <property type="molecule type" value="Genomic_DNA"/>
</dbReference>
<dbReference type="InterPro" id="IPR036291">
    <property type="entry name" value="NAD(P)-bd_dom_sf"/>
</dbReference>
<evidence type="ECO:0000313" key="4">
    <source>
        <dbReference type="Proteomes" id="UP001519343"/>
    </source>
</evidence>
<comment type="caution">
    <text evidence="3">The sequence shown here is derived from an EMBL/GenBank/DDBJ whole genome shotgun (WGS) entry which is preliminary data.</text>
</comment>
<feature type="domain" description="NAD-dependent epimerase/dehydratase" evidence="2">
    <location>
        <begin position="3"/>
        <end position="247"/>
    </location>
</feature>
<dbReference type="SUPFAM" id="SSF51735">
    <property type="entry name" value="NAD(P)-binding Rossmann-fold domains"/>
    <property type="match status" value="1"/>
</dbReference>
<dbReference type="PANTHER" id="PTHR43000">
    <property type="entry name" value="DTDP-D-GLUCOSE 4,6-DEHYDRATASE-RELATED"/>
    <property type="match status" value="1"/>
</dbReference>
<dbReference type="RefSeq" id="WP_209810253.1">
    <property type="nucleotide sequence ID" value="NZ_JAGGKT010000005.1"/>
</dbReference>
<keyword evidence="4" id="KW-1185">Reference proteome</keyword>
<dbReference type="InterPro" id="IPR001509">
    <property type="entry name" value="Epimerase_deHydtase"/>
</dbReference>
<evidence type="ECO:0000313" key="3">
    <source>
        <dbReference type="EMBL" id="MBP1932196.1"/>
    </source>
</evidence>
<accession>A0ABS4GPL9</accession>
<dbReference type="Proteomes" id="UP001519343">
    <property type="component" value="Unassembled WGS sequence"/>
</dbReference>
<dbReference type="CDD" id="cd08946">
    <property type="entry name" value="SDR_e"/>
    <property type="match status" value="1"/>
</dbReference>
<name>A0ABS4GPL9_9BACL</name>
<comment type="similarity">
    <text evidence="1">Belongs to the NAD(P)-dependent epimerase/dehydratase family.</text>
</comment>
<reference evidence="3 4" key="1">
    <citation type="submission" date="2021-03" db="EMBL/GenBank/DDBJ databases">
        <title>Genomic Encyclopedia of Type Strains, Phase IV (KMG-IV): sequencing the most valuable type-strain genomes for metagenomic binning, comparative biology and taxonomic classification.</title>
        <authorList>
            <person name="Goeker M."/>
        </authorList>
    </citation>
    <scope>NUCLEOTIDE SEQUENCE [LARGE SCALE GENOMIC DNA]</scope>
    <source>
        <strain evidence="3 4">DSM 24738</strain>
    </source>
</reference>